<feature type="chain" id="PRO_5039743080" description="Xyloglucan endotransglucosylase/hydrolase" evidence="6">
    <location>
        <begin position="24"/>
        <end position="359"/>
    </location>
</feature>
<comment type="similarity">
    <text evidence="6">Belongs to the glycosyl hydrolase 16 family.</text>
</comment>
<reference evidence="8" key="1">
    <citation type="submission" date="2021-01" db="EMBL/GenBank/DDBJ databases">
        <title>Adiantum capillus-veneris genome.</title>
        <authorList>
            <person name="Fang Y."/>
            <person name="Liao Q."/>
        </authorList>
    </citation>
    <scope>NUCLEOTIDE SEQUENCE</scope>
    <source>
        <strain evidence="8">H3</strain>
        <tissue evidence="8">Leaf</tissue>
    </source>
</reference>
<dbReference type="GO" id="GO:0004553">
    <property type="term" value="F:hydrolase activity, hydrolyzing O-glycosyl compounds"/>
    <property type="evidence" value="ECO:0007669"/>
    <property type="project" value="InterPro"/>
</dbReference>
<organism evidence="8 9">
    <name type="scientific">Adiantum capillus-veneris</name>
    <name type="common">Maidenhair fern</name>
    <dbReference type="NCBI Taxonomy" id="13818"/>
    <lineage>
        <taxon>Eukaryota</taxon>
        <taxon>Viridiplantae</taxon>
        <taxon>Streptophyta</taxon>
        <taxon>Embryophyta</taxon>
        <taxon>Tracheophyta</taxon>
        <taxon>Polypodiopsida</taxon>
        <taxon>Polypodiidae</taxon>
        <taxon>Polypodiales</taxon>
        <taxon>Pteridineae</taxon>
        <taxon>Pteridaceae</taxon>
        <taxon>Vittarioideae</taxon>
        <taxon>Adiantum</taxon>
    </lineage>
</organism>
<gene>
    <name evidence="8" type="ORF">GOP47_0003726</name>
</gene>
<comment type="function">
    <text evidence="6">Catalyzes xyloglucan endohydrolysis (XEH) and/or endotransglycosylation (XET). Cleaves and religates xyloglucan polymers, an essential constituent of the primary cell wall, and thereby participates in cell wall construction of growing tissues.</text>
</comment>
<feature type="active site" description="Proton donor" evidence="5">
    <location>
        <position position="128"/>
    </location>
</feature>
<dbReference type="EMBL" id="JABFUD020000004">
    <property type="protein sequence ID" value="KAI5080543.1"/>
    <property type="molecule type" value="Genomic_DNA"/>
</dbReference>
<evidence type="ECO:0000256" key="5">
    <source>
        <dbReference type="PIRSR" id="PIRSR005604-1"/>
    </source>
</evidence>
<proteinExistence type="inferred from homology"/>
<protein>
    <recommendedName>
        <fullName evidence="6">Xyloglucan endotransglucosylase/hydrolase</fullName>
        <ecNumber evidence="6">2.4.1.207</ecNumber>
    </recommendedName>
</protein>
<keyword evidence="6" id="KW-0732">Signal</keyword>
<dbReference type="Pfam" id="PF00722">
    <property type="entry name" value="Glyco_hydro_16"/>
    <property type="match status" value="1"/>
</dbReference>
<evidence type="ECO:0000313" key="8">
    <source>
        <dbReference type="EMBL" id="KAI5080543.1"/>
    </source>
</evidence>
<feature type="active site" description="Nucleophile" evidence="5">
    <location>
        <position position="124"/>
    </location>
</feature>
<dbReference type="InterPro" id="IPR016455">
    <property type="entry name" value="XTH"/>
</dbReference>
<dbReference type="EC" id="2.4.1.207" evidence="6"/>
<dbReference type="AlphaFoldDB" id="A0A9D4ZLY0"/>
<evidence type="ECO:0000256" key="1">
    <source>
        <dbReference type="ARBA" id="ARBA00022679"/>
    </source>
</evidence>
<dbReference type="GO" id="GO:0048046">
    <property type="term" value="C:apoplast"/>
    <property type="evidence" value="ECO:0007669"/>
    <property type="project" value="UniProtKB-SubCell"/>
</dbReference>
<comment type="PTM">
    <text evidence="6">Contains at least one intrachain disulfide bond essential for its enzymatic activity.</text>
</comment>
<dbReference type="PROSITE" id="PS51762">
    <property type="entry name" value="GH16_2"/>
    <property type="match status" value="1"/>
</dbReference>
<keyword evidence="6" id="KW-0964">Secreted</keyword>
<dbReference type="InterPro" id="IPR000757">
    <property type="entry name" value="Beta-glucanase-like"/>
</dbReference>
<dbReference type="Proteomes" id="UP000886520">
    <property type="component" value="Chromosome 4"/>
</dbReference>
<keyword evidence="6" id="KW-0052">Apoplast</keyword>
<evidence type="ECO:0000259" key="7">
    <source>
        <dbReference type="PROSITE" id="PS51762"/>
    </source>
</evidence>
<dbReference type="Gene3D" id="2.60.120.200">
    <property type="match status" value="1"/>
</dbReference>
<dbReference type="SUPFAM" id="SSF49899">
    <property type="entry name" value="Concanavalin A-like lectins/glucanases"/>
    <property type="match status" value="1"/>
</dbReference>
<dbReference type="InterPro" id="IPR010713">
    <property type="entry name" value="XET_C"/>
</dbReference>
<dbReference type="InterPro" id="IPR044791">
    <property type="entry name" value="Beta-glucanase/XTH"/>
</dbReference>
<keyword evidence="4 6" id="KW-0326">Glycosidase</keyword>
<dbReference type="GO" id="GO:0042546">
    <property type="term" value="P:cell wall biogenesis"/>
    <property type="evidence" value="ECO:0007669"/>
    <property type="project" value="InterPro"/>
</dbReference>
<keyword evidence="6" id="KW-0134">Cell wall</keyword>
<comment type="subcellular location">
    <subcellularLocation>
        <location evidence="6">Secreted</location>
        <location evidence="6">Cell wall</location>
    </subcellularLocation>
    <subcellularLocation>
        <location evidence="6">Secreted</location>
        <location evidence="6">Extracellular space</location>
        <location evidence="6">Apoplast</location>
    </subcellularLocation>
</comment>
<evidence type="ECO:0000313" key="9">
    <source>
        <dbReference type="Proteomes" id="UP000886520"/>
    </source>
</evidence>
<dbReference type="GO" id="GO:0071555">
    <property type="term" value="P:cell wall organization"/>
    <property type="evidence" value="ECO:0007669"/>
    <property type="project" value="UniProtKB-KW"/>
</dbReference>
<keyword evidence="9" id="KW-1185">Reference proteome</keyword>
<evidence type="ECO:0000256" key="4">
    <source>
        <dbReference type="ARBA" id="ARBA00023295"/>
    </source>
</evidence>
<dbReference type="GO" id="GO:0016762">
    <property type="term" value="F:xyloglucan:xyloglucosyl transferase activity"/>
    <property type="evidence" value="ECO:0007669"/>
    <property type="project" value="UniProtKB-EC"/>
</dbReference>
<keyword evidence="2 6" id="KW-0378">Hydrolase</keyword>
<evidence type="ECO:0000256" key="2">
    <source>
        <dbReference type="ARBA" id="ARBA00022801"/>
    </source>
</evidence>
<name>A0A9D4ZLY0_ADICA</name>
<feature type="signal peptide" evidence="6">
    <location>
        <begin position="1"/>
        <end position="23"/>
    </location>
</feature>
<dbReference type="GO" id="GO:0010411">
    <property type="term" value="P:xyloglucan metabolic process"/>
    <property type="evidence" value="ECO:0007669"/>
    <property type="project" value="InterPro"/>
</dbReference>
<dbReference type="PIRSF" id="PIRSF005604">
    <property type="entry name" value="XET"/>
    <property type="match status" value="1"/>
</dbReference>
<comment type="caution">
    <text evidence="8">The sequence shown here is derived from an EMBL/GenBank/DDBJ whole genome shotgun (WGS) entry which is preliminary data.</text>
</comment>
<sequence>MIIMRTQLMGLILTIMSAIRINALPVKEFARLEDMSGRFQALSFTEAYSVIWGSPSISSLEPDHGDAVHLKLDKTSGSGFVSLENYMYGFYSTSIKFPVQDYAAGIVLAFYTSNGDEFPSNHDELDFEFLGNIKGRPWRMQTNVYGNGSVAHGREERFDFWFNPTADYHNYSILWNQHHIVFMVDSIPIREMIRSEPLEGDYPSKPMGMYATLWDGSAWATDGGRFKVDYKYAPFIASFKSLKMQGCAANPFLQNLEKENTRPLASSMGCTSLETDNSVNPLEAEFLSLSPQQEAAMAWVRSTYMYYSYCDDKSRYPTPLPECTSRVAASSRVLRSRKQRTKRANYRSFNLTSARESGF</sequence>
<dbReference type="InterPro" id="IPR013320">
    <property type="entry name" value="ConA-like_dom_sf"/>
</dbReference>
<accession>A0A9D4ZLY0</accession>
<feature type="domain" description="GH16" evidence="7">
    <location>
        <begin position="19"/>
        <end position="239"/>
    </location>
</feature>
<keyword evidence="1 6" id="KW-0808">Transferase</keyword>
<dbReference type="OrthoDB" id="4781at2759"/>
<keyword evidence="6" id="KW-0961">Cell wall biogenesis/degradation</keyword>
<evidence type="ECO:0000256" key="3">
    <source>
        <dbReference type="ARBA" id="ARBA00023157"/>
    </source>
</evidence>
<evidence type="ECO:0000256" key="6">
    <source>
        <dbReference type="RuleBase" id="RU361120"/>
    </source>
</evidence>
<keyword evidence="3" id="KW-1015">Disulfide bond</keyword>
<dbReference type="PANTHER" id="PTHR31062">
    <property type="entry name" value="XYLOGLUCAN ENDOTRANSGLUCOSYLASE/HYDROLASE PROTEIN 8-RELATED"/>
    <property type="match status" value="1"/>
</dbReference>
<dbReference type="Pfam" id="PF06955">
    <property type="entry name" value="XET_C"/>
    <property type="match status" value="1"/>
</dbReference>